<name>A0AAV7IV33_COTGL</name>
<dbReference type="Proteomes" id="UP000826195">
    <property type="component" value="Unassembled WGS sequence"/>
</dbReference>
<organism evidence="1 2">
    <name type="scientific">Cotesia glomerata</name>
    <name type="common">Lepidopteran parasitic wasp</name>
    <name type="synonym">Apanteles glomeratus</name>
    <dbReference type="NCBI Taxonomy" id="32391"/>
    <lineage>
        <taxon>Eukaryota</taxon>
        <taxon>Metazoa</taxon>
        <taxon>Ecdysozoa</taxon>
        <taxon>Arthropoda</taxon>
        <taxon>Hexapoda</taxon>
        <taxon>Insecta</taxon>
        <taxon>Pterygota</taxon>
        <taxon>Neoptera</taxon>
        <taxon>Endopterygota</taxon>
        <taxon>Hymenoptera</taxon>
        <taxon>Apocrita</taxon>
        <taxon>Ichneumonoidea</taxon>
        <taxon>Braconidae</taxon>
        <taxon>Microgastrinae</taxon>
        <taxon>Cotesia</taxon>
    </lineage>
</organism>
<sequence length="90" mass="10395">MANHVPLRSAVGFWILRCQLDNAELVRFPAHYIPEPRPNDQWRLGDGGMAFACNANLESRQTVTFFALYELITRRKPTSNLERFWRTSGA</sequence>
<reference evidence="1 2" key="1">
    <citation type="journal article" date="2021" name="J. Hered.">
        <title>A chromosome-level genome assembly of the parasitoid wasp, Cotesia glomerata (Hymenoptera: Braconidae).</title>
        <authorList>
            <person name="Pinto B.J."/>
            <person name="Weis J.J."/>
            <person name="Gamble T."/>
            <person name="Ode P.J."/>
            <person name="Paul R."/>
            <person name="Zaspel J.M."/>
        </authorList>
    </citation>
    <scope>NUCLEOTIDE SEQUENCE [LARGE SCALE GENOMIC DNA]</scope>
    <source>
        <strain evidence="1">CgM1</strain>
    </source>
</reference>
<comment type="caution">
    <text evidence="1">The sequence shown here is derived from an EMBL/GenBank/DDBJ whole genome shotgun (WGS) entry which is preliminary data.</text>
</comment>
<gene>
    <name evidence="1" type="ORF">KQX54_007061</name>
</gene>
<dbReference type="EMBL" id="JAHXZJ010000747">
    <property type="protein sequence ID" value="KAH0557497.1"/>
    <property type="molecule type" value="Genomic_DNA"/>
</dbReference>
<proteinExistence type="predicted"/>
<evidence type="ECO:0000313" key="1">
    <source>
        <dbReference type="EMBL" id="KAH0557497.1"/>
    </source>
</evidence>
<keyword evidence="2" id="KW-1185">Reference proteome</keyword>
<protein>
    <submittedName>
        <fullName evidence="1">Uncharacterized protein</fullName>
    </submittedName>
</protein>
<accession>A0AAV7IV33</accession>
<dbReference type="AlphaFoldDB" id="A0AAV7IV33"/>
<evidence type="ECO:0000313" key="2">
    <source>
        <dbReference type="Proteomes" id="UP000826195"/>
    </source>
</evidence>